<feature type="compositionally biased region" description="Polar residues" evidence="6">
    <location>
        <begin position="346"/>
        <end position="374"/>
    </location>
</feature>
<evidence type="ECO:0000256" key="2">
    <source>
        <dbReference type="ARBA" id="ARBA00022737"/>
    </source>
</evidence>
<keyword evidence="1" id="KW-0479">Metal-binding</keyword>
<feature type="domain" description="C2H2-type" evidence="7">
    <location>
        <begin position="2424"/>
        <end position="2452"/>
    </location>
</feature>
<dbReference type="InterPro" id="IPR036236">
    <property type="entry name" value="Znf_C2H2_sf"/>
</dbReference>
<feature type="compositionally biased region" description="Polar residues" evidence="6">
    <location>
        <begin position="397"/>
        <end position="409"/>
    </location>
</feature>
<dbReference type="GO" id="GO:0005634">
    <property type="term" value="C:nucleus"/>
    <property type="evidence" value="ECO:0007669"/>
    <property type="project" value="TreeGrafter"/>
</dbReference>
<evidence type="ECO:0000256" key="1">
    <source>
        <dbReference type="ARBA" id="ARBA00022723"/>
    </source>
</evidence>
<evidence type="ECO:0000256" key="3">
    <source>
        <dbReference type="ARBA" id="ARBA00022771"/>
    </source>
</evidence>
<dbReference type="PANTHER" id="PTHR24409:SF295">
    <property type="entry name" value="AZ2-RELATED"/>
    <property type="match status" value="1"/>
</dbReference>
<feature type="domain" description="C2H2-type" evidence="7">
    <location>
        <begin position="2522"/>
        <end position="2550"/>
    </location>
</feature>
<keyword evidence="9" id="KW-1185">Reference proteome</keyword>
<dbReference type="Pfam" id="PF00096">
    <property type="entry name" value="zf-C2H2"/>
    <property type="match status" value="2"/>
</dbReference>
<dbReference type="Proteomes" id="UP000678393">
    <property type="component" value="Unassembled WGS sequence"/>
</dbReference>
<feature type="compositionally biased region" description="Polar residues" evidence="6">
    <location>
        <begin position="243"/>
        <end position="255"/>
    </location>
</feature>
<feature type="region of interest" description="Disordered" evidence="6">
    <location>
        <begin position="46"/>
        <end position="77"/>
    </location>
</feature>
<feature type="compositionally biased region" description="Polar residues" evidence="6">
    <location>
        <begin position="2124"/>
        <end position="2136"/>
    </location>
</feature>
<feature type="domain" description="C2H2-type" evidence="7">
    <location>
        <begin position="2206"/>
        <end position="2234"/>
    </location>
</feature>
<evidence type="ECO:0000313" key="9">
    <source>
        <dbReference type="Proteomes" id="UP000678393"/>
    </source>
</evidence>
<feature type="domain" description="C2H2-type" evidence="7">
    <location>
        <begin position="1930"/>
        <end position="1957"/>
    </location>
</feature>
<sequence length="3168" mass="348050">MNPDFTNSASEANNPAWFSLPNSISQSRLQLANKIMSQHISVPPLYRSAPPSHGSVPPINSSAPPSHGSVPPLYSSAPPSYGSVPPLYSGAPRSYGVAPQTPLDFNRALPVAHTQSTASSKNSTSSNTESSQHRASSREQTFIVGPAFSLADSREGGNKLQALNASPTTSDSHLPAPVISRIQSLSSADPKTHSTSISSPEKVLSTQGPQICIGSVFSLADSHTEHAGQPETENKASYVEVDSSASRQTTQNPPVLPYVNQQNMPVSSIKAHNTVSQQNLTTLLINKQNQHPEICSALNSTISSKSVLGMSKTALDAVPQSKSSVSLEPGSATAFLLSLSEHCSSASAAPEQPTSVGTSIKNAQPSENHKNGSIVTGIDEQKCTGVLRNDKSKEKSVSTTEPQDSSSTPRVIPYVNKPEEPEVVDLDTEDIDDCMLVKIDLSRHHFPYGSKIHNSEVVIEDSDNEEDVTELAKDTNAALSGRTSSAESDKQKSGAGSSVAINESDQYGPTGSLSMEVEEIITEANNMSSSGTDTTYTMSSTGETCVTSVMSSRNNTQTMPESSCSTWRASETHNPEPELMDLHVEDDDDADVASTVEYVPLQATPSQPDNDSSTPVIQSVYSSSSFLGNTTDLSVLEAGYRSPFLEPTPQAQITGSTKRSPATTRFYLPQAQITESTHNSPAIPPFHSSQAEITGRTQNSTAIPHFHSSQAQITGNTQKNTAIPPFDSSQAEITGCKQKSTAFPHFHLSQAQITGSTQKSTAIPPFHLPQAVEKDLASVLTTLVSKVPAERAPIPVSMSHNIQLNSTTEETTNSSSLPDASRKGNAVKYPLKRKRKATKSTTPKIKIPSLIKPHKKPSFLNTAVSESSTSTQPLQTVAENSVLCKLCFMTFSSRMELVTHTWSWHRSTPSPAANPKCDECGKCFANSSLLKLHKKVKCTTPNVPIVNPGTMLVPLDSLLGNLIRQGVFMGPPQTPAISTAFWGQVRSGPSTAGVFSDGSVEIARYSTHLNVSSLSDNCPGGNGGNKNISTGAATETETSIHPDVAAGGSSEQPIHEELMQEDIKPVITATGEILEQSQAPNHETAGKLPGSDDSHKCTNCHMQFSDGFRLSLHQVSGRCKDARHDDVRCFACAKTFTSNIFRYLHVLNNPDCKDKADKYCGKCSKVFDSFTEKQEHLRMHEPCRRFEECLIKDVMKDPLAKTVDHVAQNVTEPESQPCPASSVCRTLEPDTRATPVLSSDNSTQITDLPSPNSVCCQLCKVLLPNEDTVKEHFQLNPACKTHSEKLKGEGASKQKSQVKTTPGAMCPACKKKFATSAVLILHFNQSPKCRMKLCSPSKVAKKISASDRIIMPKPVAPSKSPRKLSKGNFTKNSTPAAINASRNVFCDISSIVRSVRCKVCDEKFASEKELAKHHVEQKICKKLLATNLPKLKSLRIVLRRVSVMCRVCHLPFTDDTVLAEHLRLNQPCQTGTVKRIEKALDFKKSQVDSDTSKRDGKKRSCEIGTGISNVTSTISMTTTKDGSIKLAEQTAGANSIINEKLTTVCDETFSDDSSPRKKNVLDKGSEDADDKREAEDNSTGELISSLSSSDDGSDMDDSGSSSEEGGTDYTCKQCSKTYTSKSELMKHNKSHHSGLSKKAQCKVCTRKFHDVTGLQAHLLQFKFCFIPLTRPLWEQKQGPHSCIMCKKVLSSPKDLRKHCFKKMACRLRYVNMVLKNIKEKDNASVLPVKEAEVLVSKTVPEKCESQSANEVSSSVQDHCNPVEVDSSNSDVDVEDVTSCIKISHVVSKALTECLNCSGLFDDFQEHLLKQQSCLDFFGMPGNTCPVPLQFCYQCKTHFADASKLKFHPCKGFVAYTHSCQTCGLKFTNAHNFHAHVQQSLTCHKANSSSTEKNGDSDHTVISYHTAVQQDGAPAASAVENVPSTSHEQSFPCLICDGRFATLRLLMEHSYQHVEETPIACDRCSITFLHYNQFVSHQAFHIRMDKEANSLLERPPPSKFWASPNKNTSVRAQHDGTRQNHVSTCIFCCKEFATVKEKIAHLINDYACLAVLRYVVKSKLFTPDQKVTVTDPSFCEFCSRSSSDKLQHYLTSACFGRLEAAILKYRSSQHPAHLKEIDVAVSQTKQNEAGTRNIQSKHQGEHSSGKASPSRGPTNSGGKFSEEPCCLRCGRCFRTADEVKEHQTLFGHKNFLPQSVIKSADWQMPGLKCKICNVNYTTRPGLVRHMVNIHSNAHGLSQEVGNISDASCRLCNKKITPSQMSVHFENHRKKFVKKIREKSTQSLRAYSQETCVFCKKEFFSRKYVILHVKRHTSVDIFPPQSKASSAETSKQFPANHKSKLVEESQKLESACKSTAPSNIVGGCSLCQKKVTHIKYHRLHFTMSHKDLGPERWKEFFLPVADLKQECSPTKIVAKGGKLKGVVQKYGCALCQKVFVYRRSFMTHFARLHTHLHPERWEEFFKKIEQVTATDVHTVDAEFPEKESTNVKIQGRGYVSTKLKSCGKSQDSDSGVSNKSLKLQQKTVSCKVCSKEFSELRFFKVHFKNAHKQYKLRNWEDVYSVIGTEYLNSAHTEATEQLKHPMSETLRLKHTSRDSGSTSDDSADFQSELQIASISSVTKKTAKLRPAGSCKRCNKKFTNYTMFRFHAKKFHSVFTTEDQKRLFKVFVPPHHEDNSENSDSNATLTSSSPKKLMKYTTKSKGFSAFSSFRITLRVCRACQATFRDAFSYQEHLKTHIKPCKINLQELHSQLIPNMPGMSKDPGDLQVKMGGDGVRSLAKDIITIDDESQEECLYPDSTTSEDACVDTAAECDSSLNFSTQNKRKNSVNGSDYTNAGIPQSKTICSVVSKSHMDFVIGASKSVIATNQSVDTSKSGSSIASHQSDCMIRNESGSLEMFSDNESDDVLIEGTSKSVIDNSKSAIDANKSASSILSRQRDCMVTSEPGTLEMFSDDENDVPNKDSGSLKGPAFGNFVHTVVDSLFHDCSSDEAREKSQVRAVTLLDKCSSVSQHKQVPPDGANVGVKRKAQEAGFEEEQCSETKRSNLARETLCKDQTTNDSSCFLDGNSCEMNTVNEVHPEQIMEPQGHEMSCERLQLASVGVEDGETSVESPNISENVFERREVNKIDFREEENQICEIKNVDEVEFDQVQNVENEIVKLEKLIFTSCKKLK</sequence>
<dbReference type="OrthoDB" id="6157958at2759"/>
<dbReference type="EMBL" id="CAJHNH020006680">
    <property type="protein sequence ID" value="CAG5134031.1"/>
    <property type="molecule type" value="Genomic_DNA"/>
</dbReference>
<feature type="region of interest" description="Disordered" evidence="6">
    <location>
        <begin position="111"/>
        <end position="142"/>
    </location>
</feature>
<gene>
    <name evidence="8" type="ORF">CUNI_LOCUS19589</name>
</gene>
<feature type="region of interest" description="Disordered" evidence="6">
    <location>
        <begin position="474"/>
        <end position="511"/>
    </location>
</feature>
<keyword evidence="2" id="KW-0677">Repeat</keyword>
<dbReference type="PROSITE" id="PS50157">
    <property type="entry name" value="ZINC_FINGER_C2H2_2"/>
    <property type="match status" value="9"/>
</dbReference>
<feature type="region of interest" description="Disordered" evidence="6">
    <location>
        <begin position="2124"/>
        <end position="2159"/>
    </location>
</feature>
<evidence type="ECO:0000256" key="4">
    <source>
        <dbReference type="ARBA" id="ARBA00022833"/>
    </source>
</evidence>
<keyword evidence="4" id="KW-0862">Zinc</keyword>
<dbReference type="PROSITE" id="PS00028">
    <property type="entry name" value="ZINC_FINGER_C2H2_1"/>
    <property type="match status" value="11"/>
</dbReference>
<evidence type="ECO:0000313" key="8">
    <source>
        <dbReference type="EMBL" id="CAG5134031.1"/>
    </source>
</evidence>
<feature type="region of interest" description="Disordered" evidence="6">
    <location>
        <begin position="1547"/>
        <end position="1608"/>
    </location>
</feature>
<feature type="compositionally biased region" description="Low complexity" evidence="6">
    <location>
        <begin position="805"/>
        <end position="816"/>
    </location>
</feature>
<feature type="compositionally biased region" description="Basic and acidic residues" evidence="6">
    <location>
        <begin position="1553"/>
        <end position="1575"/>
    </location>
</feature>
<feature type="compositionally biased region" description="Low complexity" evidence="6">
    <location>
        <begin position="1598"/>
        <end position="1608"/>
    </location>
</feature>
<feature type="domain" description="C2H2-type" evidence="7">
    <location>
        <begin position="2162"/>
        <end position="2192"/>
    </location>
</feature>
<feature type="region of interest" description="Disordered" evidence="6">
    <location>
        <begin position="346"/>
        <end position="413"/>
    </location>
</feature>
<feature type="region of interest" description="Disordered" evidence="6">
    <location>
        <begin position="223"/>
        <end position="255"/>
    </location>
</feature>
<feature type="compositionally biased region" description="Low complexity" evidence="6">
    <location>
        <begin position="114"/>
        <end position="130"/>
    </location>
</feature>
<dbReference type="GO" id="GO:0000977">
    <property type="term" value="F:RNA polymerase II transcription regulatory region sequence-specific DNA binding"/>
    <property type="evidence" value="ECO:0007669"/>
    <property type="project" value="TreeGrafter"/>
</dbReference>
<dbReference type="SUPFAM" id="SSF57667">
    <property type="entry name" value="beta-beta-alpha zinc fingers"/>
    <property type="match status" value="3"/>
</dbReference>
<feature type="compositionally biased region" description="Polar residues" evidence="6">
    <location>
        <begin position="2144"/>
        <end position="2157"/>
    </location>
</feature>
<dbReference type="GO" id="GO:0000981">
    <property type="term" value="F:DNA-binding transcription factor activity, RNA polymerase II-specific"/>
    <property type="evidence" value="ECO:0007669"/>
    <property type="project" value="TreeGrafter"/>
</dbReference>
<keyword evidence="3 5" id="KW-0863">Zinc-finger</keyword>
<feature type="compositionally biased region" description="Polar residues" evidence="6">
    <location>
        <begin position="494"/>
        <end position="511"/>
    </location>
</feature>
<name>A0A8S4A6R2_9EUPU</name>
<feature type="compositionally biased region" description="Polar residues" evidence="6">
    <location>
        <begin position="548"/>
        <end position="569"/>
    </location>
</feature>
<evidence type="ECO:0000256" key="5">
    <source>
        <dbReference type="PROSITE-ProRule" id="PRU00042"/>
    </source>
</evidence>
<feature type="compositionally biased region" description="Basic and acidic residues" evidence="6">
    <location>
        <begin position="223"/>
        <end position="234"/>
    </location>
</feature>
<feature type="compositionally biased region" description="Polar residues" evidence="6">
    <location>
        <begin position="477"/>
        <end position="486"/>
    </location>
</feature>
<accession>A0A8S4A6R2</accession>
<feature type="compositionally biased region" description="Low complexity" evidence="6">
    <location>
        <begin position="1579"/>
        <end position="1590"/>
    </location>
</feature>
<feature type="region of interest" description="Disordered" evidence="6">
    <location>
        <begin position="548"/>
        <end position="577"/>
    </location>
</feature>
<protein>
    <recommendedName>
        <fullName evidence="7">C2H2-type domain-containing protein</fullName>
    </recommendedName>
</protein>
<feature type="domain" description="C2H2-type" evidence="7">
    <location>
        <begin position="2626"/>
        <end position="2650"/>
    </location>
</feature>
<dbReference type="InterPro" id="IPR013087">
    <property type="entry name" value="Znf_C2H2_type"/>
</dbReference>
<organism evidence="8 9">
    <name type="scientific">Candidula unifasciata</name>
    <dbReference type="NCBI Taxonomy" id="100452"/>
    <lineage>
        <taxon>Eukaryota</taxon>
        <taxon>Metazoa</taxon>
        <taxon>Spiralia</taxon>
        <taxon>Lophotrochozoa</taxon>
        <taxon>Mollusca</taxon>
        <taxon>Gastropoda</taxon>
        <taxon>Heterobranchia</taxon>
        <taxon>Euthyneura</taxon>
        <taxon>Panpulmonata</taxon>
        <taxon>Eupulmonata</taxon>
        <taxon>Stylommatophora</taxon>
        <taxon>Helicina</taxon>
        <taxon>Helicoidea</taxon>
        <taxon>Geomitridae</taxon>
        <taxon>Candidula</taxon>
    </lineage>
</organism>
<proteinExistence type="predicted"/>
<feature type="region of interest" description="Disordered" evidence="6">
    <location>
        <begin position="185"/>
        <end position="204"/>
    </location>
</feature>
<dbReference type="Gene3D" id="3.30.160.60">
    <property type="entry name" value="Classic Zinc Finger"/>
    <property type="match status" value="4"/>
</dbReference>
<reference evidence="8" key="1">
    <citation type="submission" date="2021-04" db="EMBL/GenBank/DDBJ databases">
        <authorList>
            <consortium name="Molecular Ecology Group"/>
        </authorList>
    </citation>
    <scope>NUCLEOTIDE SEQUENCE</scope>
</reference>
<feature type="domain" description="C2H2-type" evidence="7">
    <location>
        <begin position="1158"/>
        <end position="1185"/>
    </location>
</feature>
<comment type="caution">
    <text evidence="8">The sequence shown here is derived from an EMBL/GenBank/DDBJ whole genome shotgun (WGS) entry which is preliminary data.</text>
</comment>
<feature type="domain" description="C2H2-type" evidence="7">
    <location>
        <begin position="1609"/>
        <end position="1637"/>
    </location>
</feature>
<dbReference type="SMART" id="SM00355">
    <property type="entry name" value="ZnF_C2H2"/>
    <property type="match status" value="22"/>
</dbReference>
<dbReference type="GO" id="GO:0008270">
    <property type="term" value="F:zinc ion binding"/>
    <property type="evidence" value="ECO:0007669"/>
    <property type="project" value="UniProtKB-KW"/>
</dbReference>
<feature type="region of interest" description="Disordered" evidence="6">
    <location>
        <begin position="804"/>
        <end position="823"/>
    </location>
</feature>
<feature type="domain" description="C2H2-type" evidence="7">
    <location>
        <begin position="915"/>
        <end position="944"/>
    </location>
</feature>
<evidence type="ECO:0000259" key="7">
    <source>
        <dbReference type="PROSITE" id="PS50157"/>
    </source>
</evidence>
<dbReference type="PANTHER" id="PTHR24409">
    <property type="entry name" value="ZINC FINGER PROTEIN 142"/>
    <property type="match status" value="1"/>
</dbReference>
<evidence type="ECO:0000256" key="6">
    <source>
        <dbReference type="SAM" id="MobiDB-lite"/>
    </source>
</evidence>